<dbReference type="HOGENOM" id="CLU_166802_0_1_5"/>
<protein>
    <submittedName>
        <fullName evidence="1">NAD-dependent formate dehydrogenase, delta subunit</fullName>
        <ecNumber evidence="1">1.2.1.2</ecNumber>
    </submittedName>
</protein>
<dbReference type="RefSeq" id="WP_020949391.1">
    <property type="nucleotide sequence ID" value="NC_022041.1"/>
</dbReference>
<dbReference type="Pfam" id="PF11390">
    <property type="entry name" value="FdsD"/>
    <property type="match status" value="1"/>
</dbReference>
<dbReference type="KEGG" id="pami:JCM7686_0643"/>
<dbReference type="STRING" id="1367847.JCM7686_0643"/>
<dbReference type="InterPro" id="IPR021074">
    <property type="entry name" value="Formate_DH_dsu"/>
</dbReference>
<dbReference type="GO" id="GO:0016491">
    <property type="term" value="F:oxidoreductase activity"/>
    <property type="evidence" value="ECO:0007669"/>
    <property type="project" value="UniProtKB-KW"/>
</dbReference>
<proteinExistence type="predicted"/>
<accession>S5XRM5</accession>
<evidence type="ECO:0000313" key="1">
    <source>
        <dbReference type="EMBL" id="AGT07752.1"/>
    </source>
</evidence>
<dbReference type="EC" id="1.2.1.2" evidence="1"/>
<name>S5XRM5_PARAH</name>
<keyword evidence="2" id="KW-1185">Reference proteome</keyword>
<gene>
    <name evidence="1" type="ORF">JCM7686_0643</name>
</gene>
<dbReference type="AlphaFoldDB" id="S5XRM5"/>
<dbReference type="OrthoDB" id="7409377at2"/>
<keyword evidence="1" id="KW-0560">Oxidoreductase</keyword>
<dbReference type="eggNOG" id="ENOG5032Z86">
    <property type="taxonomic scope" value="Bacteria"/>
</dbReference>
<dbReference type="PATRIC" id="fig|1367847.3.peg.594"/>
<dbReference type="EMBL" id="CP006650">
    <property type="protein sequence ID" value="AGT07752.1"/>
    <property type="molecule type" value="Genomic_DNA"/>
</dbReference>
<evidence type="ECO:0000313" key="2">
    <source>
        <dbReference type="Proteomes" id="UP000015480"/>
    </source>
</evidence>
<sequence>MATDRLIRMATQMADFFRSQPDEPPAEGVAGHINQYWSYPMRQSLIDQIKAGAEADPIVRDCIAFIQLPENYAKAG</sequence>
<dbReference type="Proteomes" id="UP000015480">
    <property type="component" value="Chromosome"/>
</dbReference>
<organism evidence="1 2">
    <name type="scientific">Paracoccus aminophilus JCM 7686</name>
    <dbReference type="NCBI Taxonomy" id="1367847"/>
    <lineage>
        <taxon>Bacteria</taxon>
        <taxon>Pseudomonadati</taxon>
        <taxon>Pseudomonadota</taxon>
        <taxon>Alphaproteobacteria</taxon>
        <taxon>Rhodobacterales</taxon>
        <taxon>Paracoccaceae</taxon>
        <taxon>Paracoccus</taxon>
    </lineage>
</organism>
<reference evidence="1 2" key="1">
    <citation type="journal article" date="2014" name="BMC Genomics">
        <title>Architecture and functions of a multipartite genome of the methylotrophic bacterium Paracoccus aminophilus JCM 7686, containing primary and secondary chromids.</title>
        <authorList>
            <person name="Dziewit L."/>
            <person name="Czarnecki J."/>
            <person name="Wibberg D."/>
            <person name="Radlinska M."/>
            <person name="Mrozek P."/>
            <person name="Szymczak M."/>
            <person name="Schluter A."/>
            <person name="Puhler A."/>
            <person name="Bartosik D."/>
        </authorList>
    </citation>
    <scope>NUCLEOTIDE SEQUENCE [LARGE SCALE GENOMIC DNA]</scope>
    <source>
        <strain evidence="1">JCM 7686</strain>
    </source>
</reference>